<dbReference type="Proteomes" id="UP000494206">
    <property type="component" value="Unassembled WGS sequence"/>
</dbReference>
<dbReference type="OrthoDB" id="370281at2759"/>
<dbReference type="PANTHER" id="PTHR23510:SF25">
    <property type="entry name" value="MFS DOMAIN-CONTAINING PROTEIN"/>
    <property type="match status" value="1"/>
</dbReference>
<evidence type="ECO:0000313" key="7">
    <source>
        <dbReference type="Proteomes" id="UP000494206"/>
    </source>
</evidence>
<feature type="transmembrane region" description="Helical" evidence="5">
    <location>
        <begin position="134"/>
        <end position="157"/>
    </location>
</feature>
<gene>
    <name evidence="6" type="ORF">CBOVIS_LOCUS791</name>
</gene>
<sequence length="491" mass="55101">MSVKLENERTMTDLEMMERKPKRKNSVIYPVHKTKWNLIILAGIVSALNAVENSVIGLGEWPYLKVLDSNADAQFFGFATSASKCGHAIFALVFAIWSYRIGSIKIPLLAGRFIALAACMIYICIEYVPRGRRYISMTVYILLGIANSSSTVLRAYITYLSTNEDRPRAFACIGLSVICSLVMGPMIQLCFSSISYPGYEVFHGVHLHIYSAPIWCSFVLTVVTIVLIQTFMQEVEKDSKTDKFEEDNLMTLEGLKMSIKKLRETNVDWKLITVCLVVKLANSFSHATMHTIMSLFFMVQYGWTGEETVKASSIVMIGFGGVSSIVLILYIFCKLGLIFPQRYTFLFAIILSGFVFIVTYPHKPISTPVVLYNETTKAGCNPAEYSWCETAYAVNPYLFLAVTVLVTSPCLPLLHISLDTLYSKILGNIDQNVAHGAMTVIDDIVFMVTPIFTTTMFVYYGVGTLWIAKATVFFGIAILWSCFLPRIKKYE</sequence>
<feature type="transmembrane region" description="Helical" evidence="5">
    <location>
        <begin position="169"/>
        <end position="187"/>
    </location>
</feature>
<feature type="transmembrane region" description="Helical" evidence="5">
    <location>
        <begin position="311"/>
        <end position="332"/>
    </location>
</feature>
<dbReference type="Gene3D" id="1.20.1250.20">
    <property type="entry name" value="MFS general substrate transporter like domains"/>
    <property type="match status" value="1"/>
</dbReference>
<feature type="transmembrane region" description="Helical" evidence="5">
    <location>
        <begin position="397"/>
        <end position="418"/>
    </location>
</feature>
<keyword evidence="7" id="KW-1185">Reference proteome</keyword>
<dbReference type="EMBL" id="CADEPM010000001">
    <property type="protein sequence ID" value="CAB3397367.1"/>
    <property type="molecule type" value="Genomic_DNA"/>
</dbReference>
<proteinExistence type="predicted"/>
<feature type="transmembrane region" description="Helical" evidence="5">
    <location>
        <begin position="74"/>
        <end position="97"/>
    </location>
</feature>
<keyword evidence="3 5" id="KW-1133">Transmembrane helix</keyword>
<feature type="transmembrane region" description="Helical" evidence="5">
    <location>
        <begin position="207"/>
        <end position="228"/>
    </location>
</feature>
<feature type="transmembrane region" description="Helical" evidence="5">
    <location>
        <begin position="466"/>
        <end position="484"/>
    </location>
</feature>
<dbReference type="InterPro" id="IPR051068">
    <property type="entry name" value="MFS_Domain-Containing_Protein"/>
</dbReference>
<evidence type="ECO:0000313" key="6">
    <source>
        <dbReference type="EMBL" id="CAB3397367.1"/>
    </source>
</evidence>
<protein>
    <recommendedName>
        <fullName evidence="8">Major facilitator superfamily (MFS) profile domain-containing protein</fullName>
    </recommendedName>
</protein>
<dbReference type="AlphaFoldDB" id="A0A8S1E9S1"/>
<comment type="subcellular location">
    <subcellularLocation>
        <location evidence="1">Membrane</location>
        <topology evidence="1">Multi-pass membrane protein</topology>
    </subcellularLocation>
</comment>
<evidence type="ECO:0008006" key="8">
    <source>
        <dbReference type="Google" id="ProtNLM"/>
    </source>
</evidence>
<dbReference type="GO" id="GO:0005765">
    <property type="term" value="C:lysosomal membrane"/>
    <property type="evidence" value="ECO:0007669"/>
    <property type="project" value="TreeGrafter"/>
</dbReference>
<evidence type="ECO:0000256" key="1">
    <source>
        <dbReference type="ARBA" id="ARBA00004141"/>
    </source>
</evidence>
<organism evidence="6 7">
    <name type="scientific">Caenorhabditis bovis</name>
    <dbReference type="NCBI Taxonomy" id="2654633"/>
    <lineage>
        <taxon>Eukaryota</taxon>
        <taxon>Metazoa</taxon>
        <taxon>Ecdysozoa</taxon>
        <taxon>Nematoda</taxon>
        <taxon>Chromadorea</taxon>
        <taxon>Rhabditida</taxon>
        <taxon>Rhabditina</taxon>
        <taxon>Rhabditomorpha</taxon>
        <taxon>Rhabditoidea</taxon>
        <taxon>Rhabditidae</taxon>
        <taxon>Peloderinae</taxon>
        <taxon>Caenorhabditis</taxon>
    </lineage>
</organism>
<evidence type="ECO:0000256" key="2">
    <source>
        <dbReference type="ARBA" id="ARBA00022692"/>
    </source>
</evidence>
<dbReference type="InterPro" id="IPR036259">
    <property type="entry name" value="MFS_trans_sf"/>
</dbReference>
<dbReference type="SUPFAM" id="SSF103473">
    <property type="entry name" value="MFS general substrate transporter"/>
    <property type="match status" value="1"/>
</dbReference>
<name>A0A8S1E9S1_9PELO</name>
<accession>A0A8S1E9S1</accession>
<evidence type="ECO:0000256" key="5">
    <source>
        <dbReference type="SAM" id="Phobius"/>
    </source>
</evidence>
<feature type="transmembrane region" description="Helical" evidence="5">
    <location>
        <begin position="439"/>
        <end position="460"/>
    </location>
</feature>
<dbReference type="PANTHER" id="PTHR23510">
    <property type="entry name" value="INNER MEMBRANE TRANSPORT PROTEIN YAJR"/>
    <property type="match status" value="1"/>
</dbReference>
<feature type="transmembrane region" description="Helical" evidence="5">
    <location>
        <begin position="271"/>
        <end position="299"/>
    </location>
</feature>
<keyword evidence="4 5" id="KW-0472">Membrane</keyword>
<keyword evidence="2 5" id="KW-0812">Transmembrane</keyword>
<reference evidence="6 7" key="1">
    <citation type="submission" date="2020-04" db="EMBL/GenBank/DDBJ databases">
        <authorList>
            <person name="Laetsch R D."/>
            <person name="Stevens L."/>
            <person name="Kumar S."/>
            <person name="Blaxter L. M."/>
        </authorList>
    </citation>
    <scope>NUCLEOTIDE SEQUENCE [LARGE SCALE GENOMIC DNA]</scope>
</reference>
<dbReference type="CDD" id="cd17326">
    <property type="entry name" value="MFS_MFSD8"/>
    <property type="match status" value="1"/>
</dbReference>
<comment type="caution">
    <text evidence="6">The sequence shown here is derived from an EMBL/GenBank/DDBJ whole genome shotgun (WGS) entry which is preliminary data.</text>
</comment>
<evidence type="ECO:0000256" key="4">
    <source>
        <dbReference type="ARBA" id="ARBA00023136"/>
    </source>
</evidence>
<evidence type="ECO:0000256" key="3">
    <source>
        <dbReference type="ARBA" id="ARBA00022989"/>
    </source>
</evidence>
<feature type="transmembrane region" description="Helical" evidence="5">
    <location>
        <begin position="109"/>
        <end position="128"/>
    </location>
</feature>
<feature type="transmembrane region" description="Helical" evidence="5">
    <location>
        <begin position="344"/>
        <end position="362"/>
    </location>
</feature>